<reference evidence="5 6" key="1">
    <citation type="submission" date="2019-10" db="EMBL/GenBank/DDBJ databases">
        <title>Nonomuraea sp. nov., isolated from Phyllanthus amarus.</title>
        <authorList>
            <person name="Klykleung N."/>
            <person name="Tanasupawat S."/>
        </authorList>
    </citation>
    <scope>NUCLEOTIDE SEQUENCE [LARGE SCALE GENOMIC DNA]</scope>
    <source>
        <strain evidence="5 6">CR1-09</strain>
    </source>
</reference>
<dbReference type="Proteomes" id="UP000313066">
    <property type="component" value="Unassembled WGS sequence"/>
</dbReference>
<dbReference type="Gene3D" id="3.40.50.2000">
    <property type="entry name" value="Glycogen Phosphorylase B"/>
    <property type="match status" value="1"/>
</dbReference>
<evidence type="ECO:0000256" key="2">
    <source>
        <dbReference type="ARBA" id="ARBA00022676"/>
    </source>
</evidence>
<name>A0A5N6C4Z3_9ACTN</name>
<protein>
    <recommendedName>
        <fullName evidence="4">Diacylglycerol glucosyltransferase N-terminal domain-containing protein</fullName>
    </recommendedName>
</protein>
<dbReference type="GO" id="GO:0016020">
    <property type="term" value="C:membrane"/>
    <property type="evidence" value="ECO:0007669"/>
    <property type="project" value="GOC"/>
</dbReference>
<dbReference type="Pfam" id="PF06925">
    <property type="entry name" value="MGDG_synth"/>
    <property type="match status" value="1"/>
</dbReference>
<feature type="domain" description="Diacylglycerol glucosyltransferase N-terminal" evidence="4">
    <location>
        <begin position="16"/>
        <end position="158"/>
    </location>
</feature>
<keyword evidence="3" id="KW-0808">Transferase</keyword>
<accession>A0A5N6C4Z3</accession>
<evidence type="ECO:0000313" key="5">
    <source>
        <dbReference type="EMBL" id="KAB8187876.1"/>
    </source>
</evidence>
<dbReference type="RefSeq" id="WP_139572397.1">
    <property type="nucleotide sequence ID" value="NZ_VDMA02000001.1"/>
</dbReference>
<evidence type="ECO:0000256" key="1">
    <source>
        <dbReference type="ARBA" id="ARBA00006962"/>
    </source>
</evidence>
<dbReference type="PANTHER" id="PTHR43025">
    <property type="entry name" value="MONOGALACTOSYLDIACYLGLYCEROL SYNTHASE"/>
    <property type="match status" value="1"/>
</dbReference>
<organism evidence="5 6">
    <name type="scientific">Microbispora catharanthi</name>
    <dbReference type="NCBI Taxonomy" id="1712871"/>
    <lineage>
        <taxon>Bacteria</taxon>
        <taxon>Bacillati</taxon>
        <taxon>Actinomycetota</taxon>
        <taxon>Actinomycetes</taxon>
        <taxon>Streptosporangiales</taxon>
        <taxon>Streptosporangiaceae</taxon>
        <taxon>Microbispora</taxon>
    </lineage>
</organism>
<evidence type="ECO:0000259" key="4">
    <source>
        <dbReference type="Pfam" id="PF06925"/>
    </source>
</evidence>
<dbReference type="InterPro" id="IPR050519">
    <property type="entry name" value="Glycosyltransf_28_UgtP"/>
</dbReference>
<comment type="caution">
    <text evidence="5">The sequence shown here is derived from an EMBL/GenBank/DDBJ whole genome shotgun (WGS) entry which is preliminary data.</text>
</comment>
<sequence>MRDRALIVSASMGAGHDAVAAELARRLAASGARAEVVDVLALLPLRLGALLRWWYRGVMLRAPWLYALVYRVFFVSRRAPSTSPLTVVAAAGLARAVRRVQPSLVVPVFHVAAQAAGHLRARGRLAVPSAVVLTDFAVHRLWLHPGNDRYLCPDTATALAVTAAVGRPAFRCAPIVRPGFGAPGVDVTCGADVTKGADAAEVRARIGLRDGDRIVLVCAGSWGVGRVAATARLLARSGRYAPVVLCGRNERLRRRLGRLLGRAGAGAALGWRDDLADLLASAYALVDNAGGLTCREAFAAGVPVVTYRPIAGHGRDGVLAMARAGVSVHARRRADLLRALDRLEPGLPGRAALTARAAALFTSAPAESLLLPDLLLPGHAVPRPCEPAP</sequence>
<proteinExistence type="inferred from homology"/>
<dbReference type="GO" id="GO:0009247">
    <property type="term" value="P:glycolipid biosynthetic process"/>
    <property type="evidence" value="ECO:0007669"/>
    <property type="project" value="InterPro"/>
</dbReference>
<comment type="similarity">
    <text evidence="1">Belongs to the glycosyltransferase 28 family.</text>
</comment>
<dbReference type="PANTHER" id="PTHR43025:SF3">
    <property type="entry name" value="MONOGALACTOSYLDIACYLGLYCEROL SYNTHASE 1, CHLOROPLASTIC"/>
    <property type="match status" value="1"/>
</dbReference>
<dbReference type="AlphaFoldDB" id="A0A5N6C4Z3"/>
<gene>
    <name evidence="5" type="ORF">FH610_001540</name>
</gene>
<keyword evidence="6" id="KW-1185">Reference proteome</keyword>
<dbReference type="GO" id="GO:0016758">
    <property type="term" value="F:hexosyltransferase activity"/>
    <property type="evidence" value="ECO:0007669"/>
    <property type="project" value="InterPro"/>
</dbReference>
<dbReference type="SUPFAM" id="SSF53756">
    <property type="entry name" value="UDP-Glycosyltransferase/glycogen phosphorylase"/>
    <property type="match status" value="1"/>
</dbReference>
<dbReference type="EMBL" id="VDMA02000001">
    <property type="protein sequence ID" value="KAB8187876.1"/>
    <property type="molecule type" value="Genomic_DNA"/>
</dbReference>
<keyword evidence="2" id="KW-0328">Glycosyltransferase</keyword>
<dbReference type="InterPro" id="IPR009695">
    <property type="entry name" value="Diacylglyc_glucosyltr_N"/>
</dbReference>
<evidence type="ECO:0000256" key="3">
    <source>
        <dbReference type="ARBA" id="ARBA00022679"/>
    </source>
</evidence>
<evidence type="ECO:0000313" key="6">
    <source>
        <dbReference type="Proteomes" id="UP000313066"/>
    </source>
</evidence>